<dbReference type="AlphaFoldDB" id="A0A7Z7LF12"/>
<dbReference type="InterPro" id="IPR028082">
    <property type="entry name" value="Peripla_BP_I"/>
</dbReference>
<dbReference type="CDD" id="cd06267">
    <property type="entry name" value="PBP1_LacI_sugar_binding-like"/>
    <property type="match status" value="1"/>
</dbReference>
<dbReference type="SUPFAM" id="SSF47413">
    <property type="entry name" value="lambda repressor-like DNA-binding domains"/>
    <property type="match status" value="1"/>
</dbReference>
<evidence type="ECO:0000256" key="2">
    <source>
        <dbReference type="ARBA" id="ARBA00023125"/>
    </source>
</evidence>
<dbReference type="PANTHER" id="PTHR30146:SF109">
    <property type="entry name" value="HTH-TYPE TRANSCRIPTIONAL REGULATOR GALS"/>
    <property type="match status" value="1"/>
</dbReference>
<reference evidence="5 6" key="1">
    <citation type="submission" date="2017-01" db="EMBL/GenBank/DDBJ databases">
        <authorList>
            <person name="Erauso G."/>
        </authorList>
    </citation>
    <scope>NUCLEOTIDE SEQUENCE [LARGE SCALE GENOMIC DNA]</scope>
    <source>
        <strain evidence="5">MESINF1</strain>
    </source>
</reference>
<dbReference type="PANTHER" id="PTHR30146">
    <property type="entry name" value="LACI-RELATED TRANSCRIPTIONAL REPRESSOR"/>
    <property type="match status" value="1"/>
</dbReference>
<evidence type="ECO:0000256" key="1">
    <source>
        <dbReference type="ARBA" id="ARBA00023015"/>
    </source>
</evidence>
<dbReference type="GO" id="GO:0003700">
    <property type="term" value="F:DNA-binding transcription factor activity"/>
    <property type="evidence" value="ECO:0007669"/>
    <property type="project" value="TreeGrafter"/>
</dbReference>
<evidence type="ECO:0000313" key="6">
    <source>
        <dbReference type="Proteomes" id="UP000250796"/>
    </source>
</evidence>
<dbReference type="SUPFAM" id="SSF53822">
    <property type="entry name" value="Periplasmic binding protein-like I"/>
    <property type="match status" value="1"/>
</dbReference>
<sequence>MKRATLREVALKAGTSMMTVSRVINDKEPVSPETKARVLKAIEELQYEPHQDARSLRGGKTGRIGLIVSDIRNPFYAQVVGDMEDLAELNRMAIVVTDTSRKLAQEKKAIKSLMDIRVDSIVIAPEGYESQHLLEVIDSGVGLISFGVHFDDPRIPEVSIDEEQGASQAGRYLRECGIKSVLIYMGNPRKLTTRGRIDGFIKGFGHVPEDRITCMEVDWKISCEAVRSLKELPEAFFCYNDMMAMGVIKALMERNIEIGKDVKVIGYDDVYMAEIAGLSTIRIPIRRMVEDAFKMILSGKWEKIKYVPELIMRKSAQIGGDGK</sequence>
<dbReference type="RefSeq" id="WP_169698934.1">
    <property type="nucleotide sequence ID" value="NZ_LS974202.1"/>
</dbReference>
<dbReference type="CDD" id="cd01392">
    <property type="entry name" value="HTH_LacI"/>
    <property type="match status" value="1"/>
</dbReference>
<name>A0A7Z7LF12_9BACT</name>
<dbReference type="InterPro" id="IPR010982">
    <property type="entry name" value="Lambda_DNA-bd_dom_sf"/>
</dbReference>
<dbReference type="InterPro" id="IPR001761">
    <property type="entry name" value="Peripla_BP/Lac1_sug-bd_dom"/>
</dbReference>
<dbReference type="Gene3D" id="1.10.260.40">
    <property type="entry name" value="lambda repressor-like DNA-binding domains"/>
    <property type="match status" value="1"/>
</dbReference>
<dbReference type="Pfam" id="PF00356">
    <property type="entry name" value="LacI"/>
    <property type="match status" value="1"/>
</dbReference>
<dbReference type="KEGG" id="minf:MESINF_1214"/>
<dbReference type="Gene3D" id="3.40.50.2300">
    <property type="match status" value="2"/>
</dbReference>
<dbReference type="EMBL" id="LS974202">
    <property type="protein sequence ID" value="SSC12658.1"/>
    <property type="molecule type" value="Genomic_DNA"/>
</dbReference>
<keyword evidence="3" id="KW-0804">Transcription</keyword>
<dbReference type="Proteomes" id="UP000250796">
    <property type="component" value="Chromosome MESINF"/>
</dbReference>
<keyword evidence="6" id="KW-1185">Reference proteome</keyword>
<proteinExistence type="predicted"/>
<feature type="domain" description="HTH lacI-type" evidence="4">
    <location>
        <begin position="4"/>
        <end position="58"/>
    </location>
</feature>
<dbReference type="SMART" id="SM00354">
    <property type="entry name" value="HTH_LACI"/>
    <property type="match status" value="1"/>
</dbReference>
<dbReference type="Pfam" id="PF00532">
    <property type="entry name" value="Peripla_BP_1"/>
    <property type="match status" value="1"/>
</dbReference>
<evidence type="ECO:0000256" key="3">
    <source>
        <dbReference type="ARBA" id="ARBA00023163"/>
    </source>
</evidence>
<dbReference type="PROSITE" id="PS50932">
    <property type="entry name" value="HTH_LACI_2"/>
    <property type="match status" value="1"/>
</dbReference>
<evidence type="ECO:0000313" key="5">
    <source>
        <dbReference type="EMBL" id="SSC12658.1"/>
    </source>
</evidence>
<organism evidence="5 6">
    <name type="scientific">Mesotoga infera</name>
    <dbReference type="NCBI Taxonomy" id="1236046"/>
    <lineage>
        <taxon>Bacteria</taxon>
        <taxon>Thermotogati</taxon>
        <taxon>Thermotogota</taxon>
        <taxon>Thermotogae</taxon>
        <taxon>Kosmotogales</taxon>
        <taxon>Kosmotogaceae</taxon>
        <taxon>Mesotoga</taxon>
    </lineage>
</organism>
<gene>
    <name evidence="5" type="ORF">MESINF_1214</name>
</gene>
<dbReference type="GO" id="GO:0000976">
    <property type="term" value="F:transcription cis-regulatory region binding"/>
    <property type="evidence" value="ECO:0007669"/>
    <property type="project" value="TreeGrafter"/>
</dbReference>
<protein>
    <submittedName>
        <fullName evidence="5">Transcriptional regulator, LacI family</fullName>
    </submittedName>
</protein>
<keyword evidence="2" id="KW-0238">DNA-binding</keyword>
<dbReference type="InterPro" id="IPR000843">
    <property type="entry name" value="HTH_LacI"/>
</dbReference>
<accession>A0A7Z7LF12</accession>
<evidence type="ECO:0000259" key="4">
    <source>
        <dbReference type="PROSITE" id="PS50932"/>
    </source>
</evidence>
<keyword evidence="1" id="KW-0805">Transcription regulation</keyword>